<dbReference type="Pfam" id="PF13639">
    <property type="entry name" value="zf-RING_2"/>
    <property type="match status" value="1"/>
</dbReference>
<dbReference type="SMART" id="SM00184">
    <property type="entry name" value="RING"/>
    <property type="match status" value="1"/>
</dbReference>
<proteinExistence type="predicted"/>
<comment type="catalytic activity">
    <reaction evidence="1">
        <text>S-ubiquitinyl-[E2 ubiquitin-conjugating enzyme]-L-cysteine + [acceptor protein]-L-lysine = [E2 ubiquitin-conjugating enzyme]-L-cysteine + N(6)-ubiquitinyl-[acceptor protein]-L-lysine.</text>
        <dbReference type="EC" id="2.3.2.27"/>
    </reaction>
</comment>
<evidence type="ECO:0000256" key="4">
    <source>
        <dbReference type="ARBA" id="ARBA00022771"/>
    </source>
</evidence>
<evidence type="ECO:0000256" key="5">
    <source>
        <dbReference type="ARBA" id="ARBA00022833"/>
    </source>
</evidence>
<keyword evidence="3" id="KW-0479">Metal-binding</keyword>
<keyword evidence="9" id="KW-1185">Reference proteome</keyword>
<reference evidence="9" key="1">
    <citation type="journal article" date="2010" name="Nat. Biotechnol.">
        <title>Draft genome sequence of the oilseed species Ricinus communis.</title>
        <authorList>
            <person name="Chan A.P."/>
            <person name="Crabtree J."/>
            <person name="Zhao Q."/>
            <person name="Lorenzi H."/>
            <person name="Orvis J."/>
            <person name="Puiu D."/>
            <person name="Melake-Berhan A."/>
            <person name="Jones K.M."/>
            <person name="Redman J."/>
            <person name="Chen G."/>
            <person name="Cahoon E.B."/>
            <person name="Gedil M."/>
            <person name="Stanke M."/>
            <person name="Haas B.J."/>
            <person name="Wortman J.R."/>
            <person name="Fraser-Liggett C.M."/>
            <person name="Ravel J."/>
            <person name="Rabinowicz P.D."/>
        </authorList>
    </citation>
    <scope>NUCLEOTIDE SEQUENCE [LARGE SCALE GENOMIC DNA]</scope>
    <source>
        <strain evidence="9">cv. Hale</strain>
    </source>
</reference>
<evidence type="ECO:0000256" key="2">
    <source>
        <dbReference type="ARBA" id="ARBA00012483"/>
    </source>
</evidence>
<evidence type="ECO:0000256" key="1">
    <source>
        <dbReference type="ARBA" id="ARBA00000900"/>
    </source>
</evidence>
<evidence type="ECO:0000256" key="3">
    <source>
        <dbReference type="ARBA" id="ARBA00022723"/>
    </source>
</evidence>
<dbReference type="EMBL" id="EQ973773">
    <property type="protein sequence ID" value="EEF52131.1"/>
    <property type="molecule type" value="Genomic_DNA"/>
</dbReference>
<organism evidence="8 9">
    <name type="scientific">Ricinus communis</name>
    <name type="common">Castor bean</name>
    <dbReference type="NCBI Taxonomy" id="3988"/>
    <lineage>
        <taxon>Eukaryota</taxon>
        <taxon>Viridiplantae</taxon>
        <taxon>Streptophyta</taxon>
        <taxon>Embryophyta</taxon>
        <taxon>Tracheophyta</taxon>
        <taxon>Spermatophyta</taxon>
        <taxon>Magnoliopsida</taxon>
        <taxon>eudicotyledons</taxon>
        <taxon>Gunneridae</taxon>
        <taxon>Pentapetalae</taxon>
        <taxon>rosids</taxon>
        <taxon>fabids</taxon>
        <taxon>Malpighiales</taxon>
        <taxon>Euphorbiaceae</taxon>
        <taxon>Acalyphoideae</taxon>
        <taxon>Acalypheae</taxon>
        <taxon>Ricinus</taxon>
    </lineage>
</organism>
<evidence type="ECO:0000313" key="8">
    <source>
        <dbReference type="EMBL" id="EEF52131.1"/>
    </source>
</evidence>
<dbReference type="KEGG" id="rcu:8277371"/>
<keyword evidence="5" id="KW-0862">Zinc</keyword>
<dbReference type="GO" id="GO:0016567">
    <property type="term" value="P:protein ubiquitination"/>
    <property type="evidence" value="ECO:0000318"/>
    <property type="project" value="GO_Central"/>
</dbReference>
<dbReference type="Gene3D" id="3.30.40.10">
    <property type="entry name" value="Zinc/RING finger domain, C3HC4 (zinc finger)"/>
    <property type="match status" value="1"/>
</dbReference>
<dbReference type="SUPFAM" id="SSF57850">
    <property type="entry name" value="RING/U-box"/>
    <property type="match status" value="1"/>
</dbReference>
<dbReference type="Proteomes" id="UP000008311">
    <property type="component" value="Unassembled WGS sequence"/>
</dbReference>
<gene>
    <name evidence="8" type="ORF">RCOM_1513780</name>
</gene>
<dbReference type="PANTHER" id="PTHR15710:SF229">
    <property type="entry name" value="E3 UBIQUITIN-PROTEIN LIGASE RNF181-LIKE"/>
    <property type="match status" value="1"/>
</dbReference>
<dbReference type="GO" id="GO:0008270">
    <property type="term" value="F:zinc ion binding"/>
    <property type="evidence" value="ECO:0007669"/>
    <property type="project" value="UniProtKB-KW"/>
</dbReference>
<dbReference type="PROSITE" id="PS50089">
    <property type="entry name" value="ZF_RING_2"/>
    <property type="match status" value="1"/>
</dbReference>
<dbReference type="InParanoid" id="B9R954"/>
<dbReference type="PANTHER" id="PTHR15710">
    <property type="entry name" value="E3 UBIQUITIN-PROTEIN LIGASE PRAJA"/>
    <property type="match status" value="1"/>
</dbReference>
<dbReference type="eggNOG" id="KOG0800">
    <property type="taxonomic scope" value="Eukaryota"/>
</dbReference>
<evidence type="ECO:0000313" key="9">
    <source>
        <dbReference type="Proteomes" id="UP000008311"/>
    </source>
</evidence>
<dbReference type="OMA" id="ITITITW"/>
<dbReference type="EC" id="2.3.2.27" evidence="2"/>
<accession>B9R954</accession>
<dbReference type="InterPro" id="IPR001841">
    <property type="entry name" value="Znf_RING"/>
</dbReference>
<dbReference type="InterPro" id="IPR013083">
    <property type="entry name" value="Znf_RING/FYVE/PHD"/>
</dbReference>
<dbReference type="AlphaFoldDB" id="B9R954"/>
<sequence>MEDFLVYDVRIQSLTEMTVDLDPRRNQQQNLDGRFLTPRTIQVTFGFFDILRRYVQSVEGTYTQETVTPPDIVSDVEFSFIGSLLIDEEFGKRGAMEVLSRMGLPQDTRERIVREVGVEVRKLVTTAINSSDCGGGVSFSILVGIAAVKWEEVEYERYLEEVGNSEMESMEIEARLIPAAVSSIRALKRMVFDDLENLRECTICMEQIEAGMEAIQMPCSHFYHPDCIVSWLRNGHFCPLCRYEMPVEQ</sequence>
<dbReference type="OrthoDB" id="4348522at2759"/>
<name>B9R954_RICCO</name>
<dbReference type="GO" id="GO:0005737">
    <property type="term" value="C:cytoplasm"/>
    <property type="evidence" value="ECO:0000318"/>
    <property type="project" value="GO_Central"/>
</dbReference>
<feature type="domain" description="RING-type" evidence="7">
    <location>
        <begin position="201"/>
        <end position="242"/>
    </location>
</feature>
<dbReference type="GO" id="GO:0061630">
    <property type="term" value="F:ubiquitin protein ligase activity"/>
    <property type="evidence" value="ECO:0000318"/>
    <property type="project" value="GO_Central"/>
</dbReference>
<evidence type="ECO:0000256" key="6">
    <source>
        <dbReference type="PROSITE-ProRule" id="PRU00175"/>
    </source>
</evidence>
<protein>
    <recommendedName>
        <fullName evidence="2">RING-type E3 ubiquitin transferase</fullName>
        <ecNumber evidence="2">2.3.2.27</ecNumber>
    </recommendedName>
</protein>
<evidence type="ECO:0000259" key="7">
    <source>
        <dbReference type="PROSITE" id="PS50089"/>
    </source>
</evidence>
<keyword evidence="4 6" id="KW-0863">Zinc-finger</keyword>
<dbReference type="FunFam" id="3.30.40.10:FF:000781">
    <property type="entry name" value="Uncharacterized protein"/>
    <property type="match status" value="1"/>
</dbReference>